<sequence>MPRSLHGNRARILIADTNTTFRESLGQHLRSSGFEVVLVSSARSAFSMLRDRDRPIDWFYVRADLQDLMDGWILADEFLDRPPHRAAVIAASVERVSGQGHVVLKEPSLAVVLDAIRTVSNTPEPTRSAAVANSDPRRRAAYPMLSPGANCQP</sequence>
<dbReference type="SUPFAM" id="SSF52172">
    <property type="entry name" value="CheY-like"/>
    <property type="match status" value="1"/>
</dbReference>
<accession>A0ABY5S0E3</accession>
<reference evidence="4" key="1">
    <citation type="submission" date="2022-08" db="EMBL/GenBank/DDBJ databases">
        <title>Microvirga terrae sp. nov., isolated from soil.</title>
        <authorList>
            <person name="Kim K.H."/>
            <person name="Seo Y.L."/>
            <person name="Kim J.M."/>
            <person name="Lee J.K."/>
            <person name="Han D.M."/>
            <person name="Jeon C.O."/>
        </authorList>
    </citation>
    <scope>NUCLEOTIDE SEQUENCE</scope>
    <source>
        <strain evidence="4">R24</strain>
        <plasmid evidence="4">pR24_2</plasmid>
    </source>
</reference>
<comment type="caution">
    <text evidence="1">Lacks conserved residue(s) required for the propagation of feature annotation.</text>
</comment>
<dbReference type="Proteomes" id="UP001017257">
    <property type="component" value="Plasmid pR24_2"/>
</dbReference>
<feature type="domain" description="Response regulatory" evidence="3">
    <location>
        <begin position="11"/>
        <end position="120"/>
    </location>
</feature>
<evidence type="ECO:0000259" key="3">
    <source>
        <dbReference type="PROSITE" id="PS50110"/>
    </source>
</evidence>
<gene>
    <name evidence="4" type="ORF">HPT29_028110</name>
</gene>
<geneLocation type="plasmid" evidence="4 5">
    <name>pR24_2</name>
</geneLocation>
<keyword evidence="5" id="KW-1185">Reference proteome</keyword>
<evidence type="ECO:0000256" key="2">
    <source>
        <dbReference type="SAM" id="MobiDB-lite"/>
    </source>
</evidence>
<organism evidence="4 5">
    <name type="scientific">Microvirga terrae</name>
    <dbReference type="NCBI Taxonomy" id="2740529"/>
    <lineage>
        <taxon>Bacteria</taxon>
        <taxon>Pseudomonadati</taxon>
        <taxon>Pseudomonadota</taxon>
        <taxon>Alphaproteobacteria</taxon>
        <taxon>Hyphomicrobiales</taxon>
        <taxon>Methylobacteriaceae</taxon>
        <taxon>Microvirga</taxon>
    </lineage>
</organism>
<feature type="region of interest" description="Disordered" evidence="2">
    <location>
        <begin position="123"/>
        <end position="153"/>
    </location>
</feature>
<dbReference type="RefSeq" id="WP_173949700.1">
    <property type="nucleotide sequence ID" value="NZ_CP102847.1"/>
</dbReference>
<dbReference type="InterPro" id="IPR011006">
    <property type="entry name" value="CheY-like_superfamily"/>
</dbReference>
<dbReference type="PROSITE" id="PS50110">
    <property type="entry name" value="RESPONSE_REGULATORY"/>
    <property type="match status" value="1"/>
</dbReference>
<name>A0ABY5S0E3_9HYPH</name>
<evidence type="ECO:0000256" key="1">
    <source>
        <dbReference type="PROSITE-ProRule" id="PRU00169"/>
    </source>
</evidence>
<protein>
    <submittedName>
        <fullName evidence="4">Response regulator</fullName>
    </submittedName>
</protein>
<evidence type="ECO:0000313" key="4">
    <source>
        <dbReference type="EMBL" id="UVF22679.1"/>
    </source>
</evidence>
<dbReference type="EMBL" id="CP102847">
    <property type="protein sequence ID" value="UVF22679.1"/>
    <property type="molecule type" value="Genomic_DNA"/>
</dbReference>
<evidence type="ECO:0000313" key="5">
    <source>
        <dbReference type="Proteomes" id="UP001017257"/>
    </source>
</evidence>
<dbReference type="InterPro" id="IPR001789">
    <property type="entry name" value="Sig_transdc_resp-reg_receiver"/>
</dbReference>
<proteinExistence type="predicted"/>
<dbReference type="Gene3D" id="3.40.50.2300">
    <property type="match status" value="1"/>
</dbReference>
<keyword evidence="4" id="KW-0614">Plasmid</keyword>